<dbReference type="Proteomes" id="UP001652660">
    <property type="component" value="Chromosome 2c"/>
</dbReference>
<accession>A0A6P6VQS4</accession>
<dbReference type="OrthoDB" id="724026at2759"/>
<feature type="transmembrane region" description="Helical" evidence="1">
    <location>
        <begin position="6"/>
        <end position="23"/>
    </location>
</feature>
<keyword evidence="1" id="KW-0812">Transmembrane</keyword>
<evidence type="ECO:0000256" key="1">
    <source>
        <dbReference type="SAM" id="Phobius"/>
    </source>
</evidence>
<proteinExistence type="predicted"/>
<reference evidence="3" key="2">
    <citation type="submission" date="2025-08" db="UniProtKB">
        <authorList>
            <consortium name="RefSeq"/>
        </authorList>
    </citation>
    <scope>IDENTIFICATION</scope>
    <source>
        <tissue evidence="3">Leaves</tissue>
    </source>
</reference>
<evidence type="ECO:0000313" key="3">
    <source>
        <dbReference type="RefSeq" id="XP_027104247.2"/>
    </source>
</evidence>
<sequence>MLFMFVGYFMLVYLVIITFDLPVRQKSFASVKFNPHQFLYNLSCLWSLIRRKKQLGSFTSLVPSQPCSKFQMASLSFLDVWTWIQNLPPITQWKSNSMSTCVCSSRSSRAHLKLSITKSLQSSVSLSILAAYNVPVNLWTSKPFKLKSTLQDKETVSNLLLNFVEDILSYSPNRCPSLLKLPSIDSSLNLKDIFNFSFLSLTFLICIYEAPSDIRSECLSTLKNQFSCPRSRDVSRMLMRVLGSNVEEQWMRSINLAITNWIVELQASSHSLKAPSPLYSYSNSAFGLWKVQLYCPVIAMDVETSSNPSPDDRLLFSLNYHQLEGVIQLNYSVIVREKWIEVLVNTDNIRCDVIRLVNEALMNERGAGTAEKHFPSRISLHITPTVQTNIISISVSKSSENPKREIGLERAIEASLEPTNPFVGINFSAGETMTMSLRPWKFEQSVYGNSAILNWFLHDSADGKEVFSSKPSKFALLQPKAWFKNRYATAYRPFNKDGGVIFAGDEYGDKVCWKVDRGAMGKLMEWEIRGWIWLTYWPNKHRTLYSETRRAEFREVLNLMLA</sequence>
<dbReference type="PANTHER" id="PTHR31439:SF4">
    <property type="entry name" value="NEURONAL PAS DOMAIN PROTEIN"/>
    <property type="match status" value="1"/>
</dbReference>
<dbReference type="AlphaFoldDB" id="A0A6P6VQS4"/>
<keyword evidence="1" id="KW-1133">Transmembrane helix</keyword>
<evidence type="ECO:0000313" key="2">
    <source>
        <dbReference type="Proteomes" id="UP001652660"/>
    </source>
</evidence>
<dbReference type="PANTHER" id="PTHR31439">
    <property type="entry name" value="EXPRESSED PROTEIN"/>
    <property type="match status" value="1"/>
</dbReference>
<protein>
    <submittedName>
        <fullName evidence="3">Uncharacterized protein</fullName>
    </submittedName>
</protein>
<gene>
    <name evidence="3" type="primary">LOC113725327</name>
</gene>
<reference evidence="2" key="1">
    <citation type="journal article" date="2025" name="Foods">
        <title>Unveiling the Microbial Signatures of Arabica Coffee Cherries: Insights into Ripeness Specific Diversity, Functional Traits, and Implications for Quality and Safety.</title>
        <authorList>
            <consortium name="RefSeq"/>
            <person name="Tenea G.N."/>
            <person name="Cifuentes V."/>
            <person name="Reyes P."/>
            <person name="Cevallos-Vallejos M."/>
        </authorList>
    </citation>
    <scope>NUCLEOTIDE SEQUENCE [LARGE SCALE GENOMIC DNA]</scope>
</reference>
<organism evidence="2 3">
    <name type="scientific">Coffea arabica</name>
    <name type="common">Arabian coffee</name>
    <dbReference type="NCBI Taxonomy" id="13443"/>
    <lineage>
        <taxon>Eukaryota</taxon>
        <taxon>Viridiplantae</taxon>
        <taxon>Streptophyta</taxon>
        <taxon>Embryophyta</taxon>
        <taxon>Tracheophyta</taxon>
        <taxon>Spermatophyta</taxon>
        <taxon>Magnoliopsida</taxon>
        <taxon>eudicotyledons</taxon>
        <taxon>Gunneridae</taxon>
        <taxon>Pentapetalae</taxon>
        <taxon>asterids</taxon>
        <taxon>lamiids</taxon>
        <taxon>Gentianales</taxon>
        <taxon>Rubiaceae</taxon>
        <taxon>Ixoroideae</taxon>
        <taxon>Gardenieae complex</taxon>
        <taxon>Bertiereae - Coffeeae clade</taxon>
        <taxon>Coffeeae</taxon>
        <taxon>Coffea</taxon>
    </lineage>
</organism>
<dbReference type="GeneID" id="113725327"/>
<name>A0A6P6VQS4_COFAR</name>
<keyword evidence="1" id="KW-0472">Membrane</keyword>
<dbReference type="RefSeq" id="XP_027104247.2">
    <property type="nucleotide sequence ID" value="XM_027248446.2"/>
</dbReference>
<keyword evidence="2" id="KW-1185">Reference proteome</keyword>